<dbReference type="EMBL" id="QRUP01000022">
    <property type="protein sequence ID" value="RGR69923.1"/>
    <property type="molecule type" value="Genomic_DNA"/>
</dbReference>
<organism evidence="2 3">
    <name type="scientific">Holdemania filiformis</name>
    <dbReference type="NCBI Taxonomy" id="61171"/>
    <lineage>
        <taxon>Bacteria</taxon>
        <taxon>Bacillati</taxon>
        <taxon>Bacillota</taxon>
        <taxon>Erysipelotrichia</taxon>
        <taxon>Erysipelotrichales</taxon>
        <taxon>Erysipelotrichaceae</taxon>
        <taxon>Holdemania</taxon>
    </lineage>
</organism>
<keyword evidence="1" id="KW-0812">Transmembrane</keyword>
<dbReference type="GeneID" id="83016617"/>
<evidence type="ECO:0000313" key="3">
    <source>
        <dbReference type="Proteomes" id="UP000284178"/>
    </source>
</evidence>
<reference evidence="2 3" key="1">
    <citation type="submission" date="2018-08" db="EMBL/GenBank/DDBJ databases">
        <title>A genome reference for cultivated species of the human gut microbiota.</title>
        <authorList>
            <person name="Zou Y."/>
            <person name="Xue W."/>
            <person name="Luo G."/>
        </authorList>
    </citation>
    <scope>NUCLEOTIDE SEQUENCE [LARGE SCALE GENOMIC DNA]</scope>
    <source>
        <strain evidence="2 3">AF24-29</strain>
    </source>
</reference>
<gene>
    <name evidence="2" type="ORF">DWY25_14535</name>
</gene>
<feature type="transmembrane region" description="Helical" evidence="1">
    <location>
        <begin position="43"/>
        <end position="63"/>
    </location>
</feature>
<dbReference type="RefSeq" id="WP_117895844.1">
    <property type="nucleotide sequence ID" value="NZ_CABJCV010000022.1"/>
</dbReference>
<evidence type="ECO:0000313" key="2">
    <source>
        <dbReference type="EMBL" id="RGR69923.1"/>
    </source>
</evidence>
<name>A0A412FP67_9FIRM</name>
<comment type="caution">
    <text evidence="2">The sequence shown here is derived from an EMBL/GenBank/DDBJ whole genome shotgun (WGS) entry which is preliminary data.</text>
</comment>
<accession>A0A412FP67</accession>
<sequence>MKLIHHAIYFVSCMAIYIGLFWAECQIVPPVLELCLPSGWIGVEWVVLGLLLLFPNPQLTWIFGNRVSRRLTPAS</sequence>
<dbReference type="AlphaFoldDB" id="A0A412FP67"/>
<keyword evidence="1" id="KW-0472">Membrane</keyword>
<protein>
    <submittedName>
        <fullName evidence="2">Uncharacterized protein</fullName>
    </submittedName>
</protein>
<keyword evidence="3" id="KW-1185">Reference proteome</keyword>
<evidence type="ECO:0000256" key="1">
    <source>
        <dbReference type="SAM" id="Phobius"/>
    </source>
</evidence>
<proteinExistence type="predicted"/>
<dbReference type="Proteomes" id="UP000284178">
    <property type="component" value="Unassembled WGS sequence"/>
</dbReference>
<feature type="transmembrane region" description="Helical" evidence="1">
    <location>
        <begin position="7"/>
        <end position="23"/>
    </location>
</feature>
<keyword evidence="1" id="KW-1133">Transmembrane helix</keyword>